<feature type="transmembrane region" description="Helical" evidence="1">
    <location>
        <begin position="204"/>
        <end position="223"/>
    </location>
</feature>
<feature type="transmembrane region" description="Helical" evidence="1">
    <location>
        <begin position="79"/>
        <end position="99"/>
    </location>
</feature>
<feature type="transmembrane region" description="Helical" evidence="1">
    <location>
        <begin position="312"/>
        <end position="332"/>
    </location>
</feature>
<dbReference type="InterPro" id="IPR010640">
    <property type="entry name" value="Low_temperature_requirement_A"/>
</dbReference>
<evidence type="ECO:0000313" key="3">
    <source>
        <dbReference type="Proteomes" id="UP001501407"/>
    </source>
</evidence>
<feature type="transmembrane region" description="Helical" evidence="1">
    <location>
        <begin position="377"/>
        <end position="396"/>
    </location>
</feature>
<keyword evidence="3" id="KW-1185">Reference proteome</keyword>
<accession>A0ABP9MM47</accession>
<dbReference type="Proteomes" id="UP001501407">
    <property type="component" value="Unassembled WGS sequence"/>
</dbReference>
<keyword evidence="1" id="KW-0472">Membrane</keyword>
<dbReference type="PANTHER" id="PTHR36840:SF1">
    <property type="entry name" value="BLL5714 PROTEIN"/>
    <property type="match status" value="1"/>
</dbReference>
<feature type="transmembrane region" description="Helical" evidence="1">
    <location>
        <begin position="177"/>
        <end position="198"/>
    </location>
</feature>
<name>A0ABP9MM47_9MICO</name>
<dbReference type="EMBL" id="BAABKZ010000002">
    <property type="protein sequence ID" value="GAA5096617.1"/>
    <property type="molecule type" value="Genomic_DNA"/>
</dbReference>
<feature type="transmembrane region" description="Helical" evidence="1">
    <location>
        <begin position="111"/>
        <end position="131"/>
    </location>
</feature>
<dbReference type="PANTHER" id="PTHR36840">
    <property type="entry name" value="BLL5714 PROTEIN"/>
    <property type="match status" value="1"/>
</dbReference>
<feature type="transmembrane region" description="Helical" evidence="1">
    <location>
        <begin position="269"/>
        <end position="291"/>
    </location>
</feature>
<evidence type="ECO:0000256" key="1">
    <source>
        <dbReference type="SAM" id="Phobius"/>
    </source>
</evidence>
<sequence>MLSGCRDPRHPLAYECVPRTVYLPGMSLSHHLGRMTGRDPNEAHRTATPLELLFDLTFVVAFSQISSQMAHYLELGHVASALTGFAFATFAVTWAWINYSWLASAYDTDDIYFRVSTLIVMVGVLIVALGVPDVFHSIGEGDHLNITVMVVGYVVMRVATIALWIRAAVQDEARRKTCVAYIVNVSIAQLGWIALIFIHLPVGVTLVFTTLLMLFELAGPLFAEKRFGPTPWHPHHIAERYGLLVIITLGEVILGTILAISAVVQDDVWSLEAALIAFGGTALAFGMWWNYFAIPFGEVLERHRWRGFPWGYLHLFVFGSLIAVGAGLHVAANVISHAAHVDETFAVLSIAIPVLVYETFLFGIYALTVMQFDPFHIWLYLGSVAALAASVIAVTLGASLGVALLFIACAPAVVVVGYETVGWRHGAQMLERARQT</sequence>
<feature type="transmembrane region" description="Helical" evidence="1">
    <location>
        <begin position="143"/>
        <end position="165"/>
    </location>
</feature>
<feature type="transmembrane region" description="Helical" evidence="1">
    <location>
        <begin position="344"/>
        <end position="365"/>
    </location>
</feature>
<proteinExistence type="predicted"/>
<feature type="transmembrane region" description="Helical" evidence="1">
    <location>
        <begin position="402"/>
        <end position="421"/>
    </location>
</feature>
<comment type="caution">
    <text evidence="2">The sequence shown here is derived from an EMBL/GenBank/DDBJ whole genome shotgun (WGS) entry which is preliminary data.</text>
</comment>
<feature type="transmembrane region" description="Helical" evidence="1">
    <location>
        <begin position="243"/>
        <end position="263"/>
    </location>
</feature>
<dbReference type="Pfam" id="PF06772">
    <property type="entry name" value="LtrA"/>
    <property type="match status" value="1"/>
</dbReference>
<keyword evidence="1" id="KW-0812">Transmembrane</keyword>
<gene>
    <name evidence="2" type="ORF">GCM10025760_30180</name>
</gene>
<organism evidence="2 3">
    <name type="scientific">Microbacterium yannicii</name>
    <dbReference type="NCBI Taxonomy" id="671622"/>
    <lineage>
        <taxon>Bacteria</taxon>
        <taxon>Bacillati</taxon>
        <taxon>Actinomycetota</taxon>
        <taxon>Actinomycetes</taxon>
        <taxon>Micrococcales</taxon>
        <taxon>Microbacteriaceae</taxon>
        <taxon>Microbacterium</taxon>
    </lineage>
</organism>
<protein>
    <submittedName>
        <fullName evidence="2">Low temperature requirement protein A</fullName>
    </submittedName>
</protein>
<reference evidence="3" key="1">
    <citation type="journal article" date="2019" name="Int. J. Syst. Evol. Microbiol.">
        <title>The Global Catalogue of Microorganisms (GCM) 10K type strain sequencing project: providing services to taxonomists for standard genome sequencing and annotation.</title>
        <authorList>
            <consortium name="The Broad Institute Genomics Platform"/>
            <consortium name="The Broad Institute Genome Sequencing Center for Infectious Disease"/>
            <person name="Wu L."/>
            <person name="Ma J."/>
        </authorList>
    </citation>
    <scope>NUCLEOTIDE SEQUENCE [LARGE SCALE GENOMIC DNA]</scope>
    <source>
        <strain evidence="3">JCM 18959</strain>
    </source>
</reference>
<evidence type="ECO:0000313" key="2">
    <source>
        <dbReference type="EMBL" id="GAA5096617.1"/>
    </source>
</evidence>
<keyword evidence="1" id="KW-1133">Transmembrane helix</keyword>